<accession>A0A2H3D389</accession>
<keyword evidence="2" id="KW-1185">Reference proteome</keyword>
<reference evidence="2" key="1">
    <citation type="journal article" date="2017" name="Nat. Ecol. Evol.">
        <title>Genome expansion and lineage-specific genetic innovations in the forest pathogenic fungi Armillaria.</title>
        <authorList>
            <person name="Sipos G."/>
            <person name="Prasanna A.N."/>
            <person name="Walter M.C."/>
            <person name="O'Connor E."/>
            <person name="Balint B."/>
            <person name="Krizsan K."/>
            <person name="Kiss B."/>
            <person name="Hess J."/>
            <person name="Varga T."/>
            <person name="Slot J."/>
            <person name="Riley R."/>
            <person name="Boka B."/>
            <person name="Rigling D."/>
            <person name="Barry K."/>
            <person name="Lee J."/>
            <person name="Mihaltcheva S."/>
            <person name="LaButti K."/>
            <person name="Lipzen A."/>
            <person name="Waldron R."/>
            <person name="Moloney N.M."/>
            <person name="Sperisen C."/>
            <person name="Kredics L."/>
            <person name="Vagvoelgyi C."/>
            <person name="Patrignani A."/>
            <person name="Fitzpatrick D."/>
            <person name="Nagy I."/>
            <person name="Doyle S."/>
            <person name="Anderson J.B."/>
            <person name="Grigoriev I.V."/>
            <person name="Gueldener U."/>
            <person name="Muensterkoetter M."/>
            <person name="Nagy L.G."/>
        </authorList>
    </citation>
    <scope>NUCLEOTIDE SEQUENCE [LARGE SCALE GENOMIC DNA]</scope>
    <source>
        <strain evidence="2">Ar21-2</strain>
    </source>
</reference>
<dbReference type="InParanoid" id="A0A2H3D389"/>
<dbReference type="Proteomes" id="UP000217790">
    <property type="component" value="Unassembled WGS sequence"/>
</dbReference>
<proteinExistence type="predicted"/>
<name>A0A2H3D389_ARMGA</name>
<organism evidence="1 2">
    <name type="scientific">Armillaria gallica</name>
    <name type="common">Bulbous honey fungus</name>
    <name type="synonym">Armillaria bulbosa</name>
    <dbReference type="NCBI Taxonomy" id="47427"/>
    <lineage>
        <taxon>Eukaryota</taxon>
        <taxon>Fungi</taxon>
        <taxon>Dikarya</taxon>
        <taxon>Basidiomycota</taxon>
        <taxon>Agaricomycotina</taxon>
        <taxon>Agaricomycetes</taxon>
        <taxon>Agaricomycetidae</taxon>
        <taxon>Agaricales</taxon>
        <taxon>Marasmiineae</taxon>
        <taxon>Physalacriaceae</taxon>
        <taxon>Armillaria</taxon>
    </lineage>
</organism>
<dbReference type="EMBL" id="KZ293668">
    <property type="protein sequence ID" value="PBK89719.1"/>
    <property type="molecule type" value="Genomic_DNA"/>
</dbReference>
<sequence length="431" mass="48183">MASNPNPLSLPPEVIDQIIDYNYDDVPTLRSCALACRSFLPSCRVHLFSEVVLVHNSAIRDCDIHGRLYSCEDFLQLLEEAPWVAALVKVLELCGGYGVGIRSGSLFTERSCTDDYLPSILSPSKLPKLYHLSLTYYPAMKWDTFPQKFQDAVKMALSRPTLTQLDLVGIDFDTPSNLVAILSKARAVKHFSFTNSSRYKTTGDVNVPAIPSNIPYLFQLRSLGFAGRAIHLHEIYALTKGYPSRIDVTQVRELSVATESVASSDSVDALQSLLDSIGGSLEHLTLGLASSPSKSLSIDSNSNLRSVHVVCTSLEKQRHLHEIPFSSSIQTLIVDVGPGWDDNVLFAVNWQEFDTLFDSRAGSLTRIVIILHRPHNNRCGERFCGGYPSIEDNLLEKVEAQMPKLMARGILWVKERRVRYTFGHRWMRDLP</sequence>
<dbReference type="Gene3D" id="3.80.10.10">
    <property type="entry name" value="Ribonuclease Inhibitor"/>
    <property type="match status" value="1"/>
</dbReference>
<dbReference type="OrthoDB" id="2745898at2759"/>
<dbReference type="AlphaFoldDB" id="A0A2H3D389"/>
<evidence type="ECO:0008006" key="3">
    <source>
        <dbReference type="Google" id="ProtNLM"/>
    </source>
</evidence>
<dbReference type="OMA" id="FTERSCT"/>
<evidence type="ECO:0000313" key="1">
    <source>
        <dbReference type="EMBL" id="PBK89719.1"/>
    </source>
</evidence>
<gene>
    <name evidence="1" type="ORF">ARMGADRAFT_1083680</name>
</gene>
<protein>
    <recommendedName>
        <fullName evidence="3">F-box domain-containing protein</fullName>
    </recommendedName>
</protein>
<evidence type="ECO:0000313" key="2">
    <source>
        <dbReference type="Proteomes" id="UP000217790"/>
    </source>
</evidence>
<dbReference type="InterPro" id="IPR032675">
    <property type="entry name" value="LRR_dom_sf"/>
</dbReference>